<dbReference type="STRING" id="1114924.SAMN05216258_107294"/>
<evidence type="ECO:0000256" key="5">
    <source>
        <dbReference type="ARBA" id="ARBA00022884"/>
    </source>
</evidence>
<dbReference type="GO" id="GO:0005737">
    <property type="term" value="C:cytoplasm"/>
    <property type="evidence" value="ECO:0007669"/>
    <property type="project" value="UniProtKB-SubCell"/>
</dbReference>
<feature type="domain" description="Enoyl reductase (ER)" evidence="7">
    <location>
        <begin position="21"/>
        <end position="341"/>
    </location>
</feature>
<comment type="similarity">
    <text evidence="6">Belongs to the zinc-containing alcohol dehydrogenase family. Quinone oxidoreductase subfamily.</text>
</comment>
<dbReference type="Pfam" id="PF13602">
    <property type="entry name" value="ADH_zinc_N_2"/>
    <property type="match status" value="1"/>
</dbReference>
<dbReference type="InterPro" id="IPR014182">
    <property type="entry name" value="ADH_Zn_typ-1"/>
</dbReference>
<dbReference type="Proteomes" id="UP000199377">
    <property type="component" value="Unassembled WGS sequence"/>
</dbReference>
<dbReference type="CDD" id="cd08252">
    <property type="entry name" value="AL_MDR"/>
    <property type="match status" value="1"/>
</dbReference>
<dbReference type="PANTHER" id="PTHR44154">
    <property type="entry name" value="QUINONE OXIDOREDUCTASE"/>
    <property type="match status" value="1"/>
</dbReference>
<protein>
    <recommendedName>
        <fullName evidence="6">Zinc-type alcohol dehydrogenase-like protein</fullName>
    </recommendedName>
</protein>
<evidence type="ECO:0000313" key="9">
    <source>
        <dbReference type="Proteomes" id="UP000199377"/>
    </source>
</evidence>
<dbReference type="AlphaFoldDB" id="A0A1I3J042"/>
<keyword evidence="5" id="KW-0694">RNA-binding</keyword>
<sequence>MTRPPAAAMKAVALTRYLPIEDPEALIDVELPRPSPQGRDLLVEVRAVAVNPVDAKVRAPKDTVEKTPRVIGYDAAGVVVEAGPGATLFRPGDEVWYAGDITRPGANQQFHLVDERIVGRKPRTLDFAEAAALPLTTITAYEAMYDRLGIDRDGGSAGQSILMFGGAGGVGSIAIQLAKRSGLTVIATASRPETIDWALSLGADHTVDHRGDVVAQVRALGFEHVDHVAIFNDMRHWAAAVELIRPQGGIVTIDDTHHPMPMEMMKTKAAALHWEFMFARAMHRTPDMIEQHRLLNFVADEIDAGRLRTTVAEVLRPIDAATMREAHRRIETGAARGKIVVEGFPAASS</sequence>
<evidence type="ECO:0000256" key="4">
    <source>
        <dbReference type="ARBA" id="ARBA00022857"/>
    </source>
</evidence>
<evidence type="ECO:0000313" key="8">
    <source>
        <dbReference type="EMBL" id="SFI53338.1"/>
    </source>
</evidence>
<dbReference type="PROSITE" id="PS01162">
    <property type="entry name" value="QOR_ZETA_CRYSTAL"/>
    <property type="match status" value="1"/>
</dbReference>
<evidence type="ECO:0000256" key="6">
    <source>
        <dbReference type="RuleBase" id="RU364000"/>
    </source>
</evidence>
<reference evidence="8 9" key="1">
    <citation type="submission" date="2016-10" db="EMBL/GenBank/DDBJ databases">
        <authorList>
            <person name="de Groot N.N."/>
        </authorList>
    </citation>
    <scope>NUCLEOTIDE SEQUENCE [LARGE SCALE GENOMIC DNA]</scope>
    <source>
        <strain evidence="8 9">CGMCC 1.11030</strain>
    </source>
</reference>
<keyword evidence="6" id="KW-0560">Oxidoreductase</keyword>
<name>A0A1I3J042_9RHOB</name>
<dbReference type="GO" id="GO:0016491">
    <property type="term" value="F:oxidoreductase activity"/>
    <property type="evidence" value="ECO:0007669"/>
    <property type="project" value="UniProtKB-KW"/>
</dbReference>
<keyword evidence="6" id="KW-0862">Zinc</keyword>
<dbReference type="Pfam" id="PF08240">
    <property type="entry name" value="ADH_N"/>
    <property type="match status" value="1"/>
</dbReference>
<dbReference type="InterPro" id="IPR013154">
    <property type="entry name" value="ADH-like_N"/>
</dbReference>
<keyword evidence="6" id="KW-0479">Metal-binding</keyword>
<comment type="subcellular location">
    <subcellularLocation>
        <location evidence="1">Cytoplasm</location>
    </subcellularLocation>
</comment>
<dbReference type="SMART" id="SM00829">
    <property type="entry name" value="PKS_ER"/>
    <property type="match status" value="1"/>
</dbReference>
<dbReference type="PANTHER" id="PTHR44154:SF1">
    <property type="entry name" value="QUINONE OXIDOREDUCTASE"/>
    <property type="match status" value="1"/>
</dbReference>
<dbReference type="InterPro" id="IPR002364">
    <property type="entry name" value="Quin_OxRdtase/zeta-crystal_CS"/>
</dbReference>
<dbReference type="SUPFAM" id="SSF50129">
    <property type="entry name" value="GroES-like"/>
    <property type="match status" value="1"/>
</dbReference>
<keyword evidence="9" id="KW-1185">Reference proteome</keyword>
<proteinExistence type="inferred from homology"/>
<evidence type="ECO:0000259" key="7">
    <source>
        <dbReference type="SMART" id="SM00829"/>
    </source>
</evidence>
<evidence type="ECO:0000256" key="3">
    <source>
        <dbReference type="ARBA" id="ARBA00022490"/>
    </source>
</evidence>
<dbReference type="Gene3D" id="3.90.180.10">
    <property type="entry name" value="Medium-chain alcohol dehydrogenases, catalytic domain"/>
    <property type="match status" value="1"/>
</dbReference>
<dbReference type="GO" id="GO:0008270">
    <property type="term" value="F:zinc ion binding"/>
    <property type="evidence" value="ECO:0007669"/>
    <property type="project" value="InterPro"/>
</dbReference>
<evidence type="ECO:0000256" key="2">
    <source>
        <dbReference type="ARBA" id="ARBA00011881"/>
    </source>
</evidence>
<keyword evidence="3" id="KW-0963">Cytoplasm</keyword>
<dbReference type="NCBIfam" id="TIGR02817">
    <property type="entry name" value="adh_fam_1"/>
    <property type="match status" value="1"/>
</dbReference>
<comment type="subunit">
    <text evidence="2">Homotetramer.</text>
</comment>
<gene>
    <name evidence="8" type="ORF">SAMN05216258_107294</name>
</gene>
<dbReference type="SUPFAM" id="SSF51735">
    <property type="entry name" value="NAD(P)-binding Rossmann-fold domains"/>
    <property type="match status" value="1"/>
</dbReference>
<organism evidence="8 9">
    <name type="scientific">Albimonas pacifica</name>
    <dbReference type="NCBI Taxonomy" id="1114924"/>
    <lineage>
        <taxon>Bacteria</taxon>
        <taxon>Pseudomonadati</taxon>
        <taxon>Pseudomonadota</taxon>
        <taxon>Alphaproteobacteria</taxon>
        <taxon>Rhodobacterales</taxon>
        <taxon>Paracoccaceae</taxon>
        <taxon>Albimonas</taxon>
    </lineage>
</organism>
<dbReference type="EMBL" id="FOQH01000007">
    <property type="protein sequence ID" value="SFI53338.1"/>
    <property type="molecule type" value="Genomic_DNA"/>
</dbReference>
<accession>A0A1I3J042</accession>
<dbReference type="InterPro" id="IPR020843">
    <property type="entry name" value="ER"/>
</dbReference>
<dbReference type="InterPro" id="IPR051603">
    <property type="entry name" value="Zinc-ADH_QOR/CCCR"/>
</dbReference>
<dbReference type="InterPro" id="IPR011032">
    <property type="entry name" value="GroES-like_sf"/>
</dbReference>
<evidence type="ECO:0000256" key="1">
    <source>
        <dbReference type="ARBA" id="ARBA00004496"/>
    </source>
</evidence>
<keyword evidence="4" id="KW-0521">NADP</keyword>
<dbReference type="GO" id="GO:0003723">
    <property type="term" value="F:RNA binding"/>
    <property type="evidence" value="ECO:0007669"/>
    <property type="project" value="UniProtKB-KW"/>
</dbReference>
<dbReference type="InterPro" id="IPR036291">
    <property type="entry name" value="NAD(P)-bd_dom_sf"/>
</dbReference>
<dbReference type="Gene3D" id="3.40.50.720">
    <property type="entry name" value="NAD(P)-binding Rossmann-like Domain"/>
    <property type="match status" value="1"/>
</dbReference>